<evidence type="ECO:0000259" key="2">
    <source>
        <dbReference type="Pfam" id="PF00675"/>
    </source>
</evidence>
<dbReference type="InterPro" id="IPR007863">
    <property type="entry name" value="Peptidase_M16_C"/>
</dbReference>
<proteinExistence type="inferred from homology"/>
<dbReference type="Pfam" id="PF00675">
    <property type="entry name" value="Peptidase_M16"/>
    <property type="match status" value="1"/>
</dbReference>
<feature type="domain" description="Peptidase M16 C-terminal" evidence="3">
    <location>
        <begin position="170"/>
        <end position="349"/>
    </location>
</feature>
<comment type="similarity">
    <text evidence="1">Belongs to the peptidase M16 family.</text>
</comment>
<dbReference type="GO" id="GO:0046872">
    <property type="term" value="F:metal ion binding"/>
    <property type="evidence" value="ECO:0007669"/>
    <property type="project" value="InterPro"/>
</dbReference>
<feature type="domain" description="Peptidase M16 N-terminal" evidence="2">
    <location>
        <begin position="35"/>
        <end position="163"/>
    </location>
</feature>
<accession>A0A7S9XHK0</accession>
<dbReference type="InterPro" id="IPR011249">
    <property type="entry name" value="Metalloenz_LuxS/M16"/>
</dbReference>
<evidence type="ECO:0000313" key="4">
    <source>
        <dbReference type="EMBL" id="QPI16705.1"/>
    </source>
</evidence>
<dbReference type="SUPFAM" id="SSF63411">
    <property type="entry name" value="LuxS/MPP-like metallohydrolase"/>
    <property type="match status" value="2"/>
</dbReference>
<gene>
    <name evidence="4" type="ORF">NIOZUU159_00199</name>
</gene>
<dbReference type="InterPro" id="IPR011765">
    <property type="entry name" value="Pept_M16_N"/>
</dbReference>
<dbReference type="Pfam" id="PF05193">
    <property type="entry name" value="Peptidase_M16_C"/>
    <property type="match status" value="1"/>
</dbReference>
<dbReference type="Gene3D" id="3.30.830.10">
    <property type="entry name" value="Metalloenzyme, LuxS/M16 peptidase-like"/>
    <property type="match status" value="2"/>
</dbReference>
<dbReference type="EMBL" id="MW030596">
    <property type="protein sequence ID" value="QPI16705.1"/>
    <property type="molecule type" value="Genomic_DNA"/>
</dbReference>
<evidence type="ECO:0000259" key="3">
    <source>
        <dbReference type="Pfam" id="PF05193"/>
    </source>
</evidence>
<reference evidence="4" key="1">
    <citation type="submission" date="2020-08" db="EMBL/GenBank/DDBJ databases">
        <title>Bridging the membrane lipid divide: bacteria of the FCB group superphylum have the potential to synthesize archaeal ether lipids.</title>
        <authorList>
            <person name="Villanueva L."/>
            <person name="von Meijenfeldt F.A.B."/>
            <person name="Westbye A.B."/>
            <person name="Yadav S."/>
            <person name="Hopmans E.C."/>
            <person name="Dutilh B.E."/>
            <person name="Sinninghe Damste J.S."/>
        </authorList>
    </citation>
    <scope>NUCLEOTIDE SEQUENCE</scope>
    <source>
        <strain evidence="4">NIOZ-UU159</strain>
    </source>
</reference>
<dbReference type="PANTHER" id="PTHR11851:SF49">
    <property type="entry name" value="MITOCHONDRIAL-PROCESSING PEPTIDASE SUBUNIT ALPHA"/>
    <property type="match status" value="1"/>
</dbReference>
<name>A0A7S9XHK0_9VIRU</name>
<sequence>MDIKFKKYVLDNDIKVIIIPLDTKLTHISANYLLGYNHETPDISELTHYYEHLLGRLTSKKYKSSKYVNNEILKRGGYSNAYVNEYYMSVYINGLYKDLDFYMDILSNTIRNFYVDKKIAKKEKYAIVQELNNMTSDVEYEFDTKIFKYLHPKYFYMRDYKSHIKKVKKFTMKDIHKFIKNKLCSKNLLISITCPKNKVRETQVNVKKYFGKIKRYNKCSNIYPILQYNNDKFKMIHVENKHNNNVIVRLYVCKKIEYLSKENIILNILSTILFNFHTGIFYKILRTKLGIIYNVGMSYNIDIMNARSSYYYIYTQCEAKNYPILINEIIKILKTYKITNQDVEDAKNTKLFKFENKKFHNLTSFNNDYNTHFLFNKKILTNKEYYKLFTDITTNDVKTYFETFKQDVLNKGILFYYSKKNLNSNVDKYLKKSIIKNKYKILYI</sequence>
<evidence type="ECO:0000256" key="1">
    <source>
        <dbReference type="ARBA" id="ARBA00007261"/>
    </source>
</evidence>
<organism evidence="4">
    <name type="scientific">Virus NIOZ-UU159</name>
    <dbReference type="NCBI Taxonomy" id="2763270"/>
    <lineage>
        <taxon>Viruses</taxon>
    </lineage>
</organism>
<protein>
    <submittedName>
        <fullName evidence="4">Peptidase M16 inactive domain protein</fullName>
    </submittedName>
</protein>
<dbReference type="PANTHER" id="PTHR11851">
    <property type="entry name" value="METALLOPROTEASE"/>
    <property type="match status" value="1"/>
</dbReference>
<dbReference type="InterPro" id="IPR050361">
    <property type="entry name" value="MPP/UQCRC_Complex"/>
</dbReference>